<sequence length="400" mass="45168">MRLRTFESFWLVKNGIIYSYPSLQSDSKTEILVIGGGITGALISHALMEAGHQVMLIDRRDIAMGSSSATTSMLQYEIDVPMYRLSEMIGEEAASICYQAGIEAILEMKKLIENTKIDCGFEMKESLYLAHSKKASVWLKREFEIRNKYKLGVKWLSASEVKAKYGLICHGAILSEVAASVDAYRLAHELIQLNVKRGMKVYDQTDIDQIETSGKNPRVILKTGHSIEAKKIVCCTGFESTKLLKEKIADLFYTYATVSEQGIKLNKNIQNTLIWNTGDPYLYMRTTDDGRFLIGGEDSSVNLQFFQQKIKERKAEKLVNKLEEIMPEVNFIEDFSWGGTFGTTKDGLPYIGKSPEFENTLFVLGFGGNGITFSVQGMEMIKNFLQGKVHKLAEYYRFGR</sequence>
<dbReference type="PANTHER" id="PTHR13847">
    <property type="entry name" value="SARCOSINE DEHYDROGENASE-RELATED"/>
    <property type="match status" value="1"/>
</dbReference>
<dbReference type="AlphaFoldDB" id="A0A1H5ZMY4"/>
<protein>
    <submittedName>
        <fullName evidence="2">Glycine/D-amino acid oxidase</fullName>
    </submittedName>
</protein>
<organism evidence="2 3">
    <name type="scientific">Algoriphagus boritolerans DSM 17298 = JCM 18970</name>
    <dbReference type="NCBI Taxonomy" id="1120964"/>
    <lineage>
        <taxon>Bacteria</taxon>
        <taxon>Pseudomonadati</taxon>
        <taxon>Bacteroidota</taxon>
        <taxon>Cytophagia</taxon>
        <taxon>Cytophagales</taxon>
        <taxon>Cyclobacteriaceae</taxon>
        <taxon>Algoriphagus</taxon>
    </lineage>
</organism>
<accession>A0A1H5ZMY4</accession>
<dbReference type="PANTHER" id="PTHR13847:SF201">
    <property type="entry name" value="PUTATIBE OXIDOREDUCTASE"/>
    <property type="match status" value="1"/>
</dbReference>
<dbReference type="GO" id="GO:0005737">
    <property type="term" value="C:cytoplasm"/>
    <property type="evidence" value="ECO:0007669"/>
    <property type="project" value="TreeGrafter"/>
</dbReference>
<dbReference type="STRING" id="1120964.GCA_001313265_05791"/>
<dbReference type="Gene3D" id="3.30.9.10">
    <property type="entry name" value="D-Amino Acid Oxidase, subunit A, domain 2"/>
    <property type="match status" value="1"/>
</dbReference>
<dbReference type="RefSeq" id="WP_103926181.1">
    <property type="nucleotide sequence ID" value="NZ_FNVR01000029.1"/>
</dbReference>
<evidence type="ECO:0000313" key="2">
    <source>
        <dbReference type="EMBL" id="SEG37364.1"/>
    </source>
</evidence>
<proteinExistence type="predicted"/>
<dbReference type="SUPFAM" id="SSF51905">
    <property type="entry name" value="FAD/NAD(P)-binding domain"/>
    <property type="match status" value="1"/>
</dbReference>
<dbReference type="InterPro" id="IPR006076">
    <property type="entry name" value="FAD-dep_OxRdtase"/>
</dbReference>
<dbReference type="InterPro" id="IPR036188">
    <property type="entry name" value="FAD/NAD-bd_sf"/>
</dbReference>
<dbReference type="OrthoDB" id="9767869at2"/>
<dbReference type="EMBL" id="FNVR01000029">
    <property type="protein sequence ID" value="SEG37364.1"/>
    <property type="molecule type" value="Genomic_DNA"/>
</dbReference>
<reference evidence="3" key="1">
    <citation type="submission" date="2016-10" db="EMBL/GenBank/DDBJ databases">
        <authorList>
            <person name="Varghese N."/>
            <person name="Submissions S."/>
        </authorList>
    </citation>
    <scope>NUCLEOTIDE SEQUENCE [LARGE SCALE GENOMIC DNA]</scope>
    <source>
        <strain evidence="3">DSM 17298</strain>
    </source>
</reference>
<dbReference type="Gene3D" id="3.50.50.60">
    <property type="entry name" value="FAD/NAD(P)-binding domain"/>
    <property type="match status" value="1"/>
</dbReference>
<keyword evidence="3" id="KW-1185">Reference proteome</keyword>
<dbReference type="Pfam" id="PF01266">
    <property type="entry name" value="DAO"/>
    <property type="match status" value="1"/>
</dbReference>
<dbReference type="Proteomes" id="UP000236736">
    <property type="component" value="Unassembled WGS sequence"/>
</dbReference>
<name>A0A1H5ZMY4_9BACT</name>
<feature type="domain" description="FAD dependent oxidoreductase" evidence="1">
    <location>
        <begin position="31"/>
        <end position="374"/>
    </location>
</feature>
<evidence type="ECO:0000313" key="3">
    <source>
        <dbReference type="Proteomes" id="UP000236736"/>
    </source>
</evidence>
<gene>
    <name evidence="2" type="ORF">SAMN03080598_03592</name>
</gene>
<evidence type="ECO:0000259" key="1">
    <source>
        <dbReference type="Pfam" id="PF01266"/>
    </source>
</evidence>